<dbReference type="EMBL" id="QJSP01000001">
    <property type="protein sequence ID" value="PYE20899.1"/>
    <property type="molecule type" value="Genomic_DNA"/>
</dbReference>
<protein>
    <recommendedName>
        <fullName evidence="3">FCS-type domain-containing protein</fullName>
    </recommendedName>
</protein>
<sequence length="115" mass="12796">MEQEAAPRRNRARNSCAWCGREIVESEIGRRRKYCKQSCRQRAYEQRSLVAGSSIPADAVVLSAGEADDLIERLFRLRCAAEDIATAVDENAAKSELASLGAELVALAKEAERWR</sequence>
<comment type="caution">
    <text evidence="1">The sequence shown here is derived from an EMBL/GenBank/DDBJ whole genome shotgun (WGS) entry which is preliminary data.</text>
</comment>
<evidence type="ECO:0000313" key="1">
    <source>
        <dbReference type="EMBL" id="PYE20899.1"/>
    </source>
</evidence>
<name>A0A318RTF5_WILLI</name>
<gene>
    <name evidence="1" type="ORF">DFR67_101290</name>
</gene>
<dbReference type="Proteomes" id="UP000247591">
    <property type="component" value="Unassembled WGS sequence"/>
</dbReference>
<dbReference type="OrthoDB" id="4219687at2"/>
<accession>A0A318RTF5</accession>
<evidence type="ECO:0000313" key="2">
    <source>
        <dbReference type="Proteomes" id="UP000247591"/>
    </source>
</evidence>
<dbReference type="AlphaFoldDB" id="A0A318RTF5"/>
<proteinExistence type="predicted"/>
<reference evidence="1 2" key="1">
    <citation type="submission" date="2018-06" db="EMBL/GenBank/DDBJ databases">
        <title>Genomic Encyclopedia of Type Strains, Phase IV (KMG-IV): sequencing the most valuable type-strain genomes for metagenomic binning, comparative biology and taxonomic classification.</title>
        <authorList>
            <person name="Goeker M."/>
        </authorList>
    </citation>
    <scope>NUCLEOTIDE SEQUENCE [LARGE SCALE GENOMIC DNA]</scope>
    <source>
        <strain evidence="1 2">DSM 45521</strain>
    </source>
</reference>
<dbReference type="RefSeq" id="WP_110467620.1">
    <property type="nucleotide sequence ID" value="NZ_QJSP01000001.1"/>
</dbReference>
<evidence type="ECO:0008006" key="3">
    <source>
        <dbReference type="Google" id="ProtNLM"/>
    </source>
</evidence>
<organism evidence="1 2">
    <name type="scientific">Williamsia limnetica</name>
    <dbReference type="NCBI Taxonomy" id="882452"/>
    <lineage>
        <taxon>Bacteria</taxon>
        <taxon>Bacillati</taxon>
        <taxon>Actinomycetota</taxon>
        <taxon>Actinomycetes</taxon>
        <taxon>Mycobacteriales</taxon>
        <taxon>Nocardiaceae</taxon>
        <taxon>Williamsia</taxon>
    </lineage>
</organism>
<keyword evidence="2" id="KW-1185">Reference proteome</keyword>